<feature type="domain" description="Chorismate-utilising enzyme C-terminal" evidence="1">
    <location>
        <begin position="160"/>
        <end position="413"/>
    </location>
</feature>
<reference evidence="3" key="1">
    <citation type="journal article" date="2019" name="Int. J. Syst. Evol. Microbiol.">
        <title>The Global Catalogue of Microorganisms (GCM) 10K type strain sequencing project: providing services to taxonomists for standard genome sequencing and annotation.</title>
        <authorList>
            <consortium name="The Broad Institute Genomics Platform"/>
            <consortium name="The Broad Institute Genome Sequencing Center for Infectious Disease"/>
            <person name="Wu L."/>
            <person name="Ma J."/>
        </authorList>
    </citation>
    <scope>NUCLEOTIDE SEQUENCE [LARGE SCALE GENOMIC DNA]</scope>
    <source>
        <strain evidence="3">KCTC 23701</strain>
    </source>
</reference>
<dbReference type="Pfam" id="PF00425">
    <property type="entry name" value="Chorismate_bind"/>
    <property type="match status" value="1"/>
</dbReference>
<name>A0ABQ3H7M1_9NEIS</name>
<comment type="caution">
    <text evidence="2">The sequence shown here is derived from an EMBL/GenBank/DDBJ whole genome shotgun (WGS) entry which is preliminary data.</text>
</comment>
<dbReference type="EMBL" id="BMYO01000016">
    <property type="protein sequence ID" value="GHD69988.1"/>
    <property type="molecule type" value="Genomic_DNA"/>
</dbReference>
<dbReference type="Proteomes" id="UP000604737">
    <property type="component" value="Unassembled WGS sequence"/>
</dbReference>
<accession>A0ABQ3H7M1</accession>
<gene>
    <name evidence="2" type="primary">trpE</name>
    <name evidence="2" type="ORF">GCM10007350_37410</name>
</gene>
<evidence type="ECO:0000259" key="1">
    <source>
        <dbReference type="Pfam" id="PF00425"/>
    </source>
</evidence>
<evidence type="ECO:0000313" key="2">
    <source>
        <dbReference type="EMBL" id="GHD69988.1"/>
    </source>
</evidence>
<dbReference type="NCBIfam" id="NF006563">
    <property type="entry name" value="PRK09070.1"/>
    <property type="match status" value="1"/>
</dbReference>
<sequence length="425" mass="45920">MQVQVLTSIPDLPALAAQCPDRCPVLLQSSGNSGWDILMALPGERRVYHDADAFLADLDTLPVHEGAGGELPFAGGWAVYAGYELLNAFEPSVPARTSASPVAALIRCPAAVLVDRASQRGYLVAESATQLAELADLVAAPIAWQPRPLVVAAVAEDEPQAFVDGVLASKRYIVEGDVFQVNLSRGWDVTLTHGDAHDLYAALRAANPAPFSALFDLGESQIVSSSPERLVRVRDGIVDTRPIAGTHRRSNDPEEDAALKRALISTVKERAEHIMLVDLERNDLGRIAVPGSVEVDELMAVASYAYVHHIESNIRARLRPGTTARQILRALFPGGTITGCPKVRCMQIIRELEDRERGVYTGSLGYIGLDGRMDLNILIRSFLQTGETLYFRAGAGIVADSVPERELEETRHKARGLLRALGVAG</sequence>
<dbReference type="PANTHER" id="PTHR11236">
    <property type="entry name" value="AMINOBENZOATE/ANTHRANILATE SYNTHASE"/>
    <property type="match status" value="1"/>
</dbReference>
<dbReference type="SUPFAM" id="SSF56322">
    <property type="entry name" value="ADC synthase"/>
    <property type="match status" value="1"/>
</dbReference>
<evidence type="ECO:0000313" key="3">
    <source>
        <dbReference type="Proteomes" id="UP000604737"/>
    </source>
</evidence>
<dbReference type="Gene3D" id="3.60.120.10">
    <property type="entry name" value="Anthranilate synthase"/>
    <property type="match status" value="1"/>
</dbReference>
<protein>
    <recommendedName>
        <fullName evidence="1">Chorismate-utilising enzyme C-terminal domain-containing protein</fullName>
    </recommendedName>
</protein>
<organism evidence="2 3">
    <name type="scientific">Jeongeupia chitinilytica</name>
    <dbReference type="NCBI Taxonomy" id="1041641"/>
    <lineage>
        <taxon>Bacteria</taxon>
        <taxon>Pseudomonadati</taxon>
        <taxon>Pseudomonadota</taxon>
        <taxon>Betaproteobacteria</taxon>
        <taxon>Neisseriales</taxon>
        <taxon>Chitinibacteraceae</taxon>
        <taxon>Jeongeupia</taxon>
    </lineage>
</organism>
<dbReference type="PRINTS" id="PR00095">
    <property type="entry name" value="ANTSNTHASEI"/>
</dbReference>
<proteinExistence type="predicted"/>
<dbReference type="RefSeq" id="WP_189462482.1">
    <property type="nucleotide sequence ID" value="NZ_BMYO01000016.1"/>
</dbReference>
<dbReference type="InterPro" id="IPR019999">
    <property type="entry name" value="Anth_synth_I-like"/>
</dbReference>
<dbReference type="InterPro" id="IPR005801">
    <property type="entry name" value="ADC_synthase"/>
</dbReference>
<dbReference type="PANTHER" id="PTHR11236:SF9">
    <property type="entry name" value="ANTHRANILATE SYNTHASE COMPONENT 1"/>
    <property type="match status" value="1"/>
</dbReference>
<keyword evidence="3" id="KW-1185">Reference proteome</keyword>
<dbReference type="InterPro" id="IPR015890">
    <property type="entry name" value="Chorismate_C"/>
</dbReference>